<feature type="repeat" description="ANK" evidence="3">
    <location>
        <begin position="242"/>
        <end position="274"/>
    </location>
</feature>
<gene>
    <name evidence="4" type="ORF">K7J14_08810</name>
</gene>
<sequence length="300" mass="32828">MRTALIHSPSTEDKALVVGSIMTTKGCGVEYFNIKRIWDSAYCRNPVQVLDSKSHLVYISDGDSDDLSSFLFFAGMALGKGIRVIVVEIAKGLVIPENIRHLGVVLKPEEFEDFIYTEIERFRIEDKKAHARRILLDRGISCFDENFIMMVTSGDAESVSLFLDAGFDPSLADAKGTPVLSLAVRAQFPKVVSRLIDAGADINRLSHDRGYSPLMDAVQKNDAAIAGILLERGADPDIRSKDGQTALVVATGRGDADMCSLLLAHGASPDIKDSLGMSSKDYARLFKNEKLLELFNHTSS</sequence>
<feature type="repeat" description="ANK" evidence="3">
    <location>
        <begin position="209"/>
        <end position="241"/>
    </location>
</feature>
<proteinExistence type="predicted"/>
<name>A0AAE3EJW1_9SPIR</name>
<protein>
    <submittedName>
        <fullName evidence="4">Ankyrin repeat domain-containing protein</fullName>
    </submittedName>
</protein>
<evidence type="ECO:0000256" key="2">
    <source>
        <dbReference type="ARBA" id="ARBA00023043"/>
    </source>
</evidence>
<evidence type="ECO:0000313" key="5">
    <source>
        <dbReference type="Proteomes" id="UP001198163"/>
    </source>
</evidence>
<dbReference type="SUPFAM" id="SSF48403">
    <property type="entry name" value="Ankyrin repeat"/>
    <property type="match status" value="1"/>
</dbReference>
<accession>A0AAE3EJW1</accession>
<dbReference type="SMART" id="SM00248">
    <property type="entry name" value="ANK"/>
    <property type="match status" value="4"/>
</dbReference>
<dbReference type="EMBL" id="JAINWA010000003">
    <property type="protein sequence ID" value="MCD1654803.1"/>
    <property type="molecule type" value="Genomic_DNA"/>
</dbReference>
<comment type="caution">
    <text evidence="4">The sequence shown here is derived from an EMBL/GenBank/DDBJ whole genome shotgun (WGS) entry which is preliminary data.</text>
</comment>
<feature type="repeat" description="ANK" evidence="3">
    <location>
        <begin position="175"/>
        <end position="207"/>
    </location>
</feature>
<evidence type="ECO:0000256" key="1">
    <source>
        <dbReference type="ARBA" id="ARBA00022737"/>
    </source>
</evidence>
<reference evidence="4" key="1">
    <citation type="submission" date="2021-08" db="EMBL/GenBank/DDBJ databases">
        <title>Comparative analyses of Brucepasteria parasyntrophica and Teretinema zuelzerae.</title>
        <authorList>
            <person name="Song Y."/>
            <person name="Brune A."/>
        </authorList>
    </citation>
    <scope>NUCLEOTIDE SEQUENCE</scope>
    <source>
        <strain evidence="4">DSM 1903</strain>
    </source>
</reference>
<dbReference type="Pfam" id="PF00023">
    <property type="entry name" value="Ank"/>
    <property type="match status" value="1"/>
</dbReference>
<dbReference type="AlphaFoldDB" id="A0AAE3EJW1"/>
<dbReference type="Gene3D" id="1.25.40.20">
    <property type="entry name" value="Ankyrin repeat-containing domain"/>
    <property type="match status" value="1"/>
</dbReference>
<dbReference type="Pfam" id="PF12796">
    <property type="entry name" value="Ank_2"/>
    <property type="match status" value="1"/>
</dbReference>
<dbReference type="RefSeq" id="WP_230755363.1">
    <property type="nucleotide sequence ID" value="NZ_JAINWA010000003.1"/>
</dbReference>
<dbReference type="PROSITE" id="PS50088">
    <property type="entry name" value="ANK_REPEAT"/>
    <property type="match status" value="3"/>
</dbReference>
<dbReference type="Proteomes" id="UP001198163">
    <property type="component" value="Unassembled WGS sequence"/>
</dbReference>
<dbReference type="PROSITE" id="PS50297">
    <property type="entry name" value="ANK_REP_REGION"/>
    <property type="match status" value="2"/>
</dbReference>
<keyword evidence="2 3" id="KW-0040">ANK repeat</keyword>
<evidence type="ECO:0000313" key="4">
    <source>
        <dbReference type="EMBL" id="MCD1654803.1"/>
    </source>
</evidence>
<organism evidence="4 5">
    <name type="scientific">Teretinema zuelzerae</name>
    <dbReference type="NCBI Taxonomy" id="156"/>
    <lineage>
        <taxon>Bacteria</taxon>
        <taxon>Pseudomonadati</taxon>
        <taxon>Spirochaetota</taxon>
        <taxon>Spirochaetia</taxon>
        <taxon>Spirochaetales</taxon>
        <taxon>Treponemataceae</taxon>
        <taxon>Teretinema</taxon>
    </lineage>
</organism>
<dbReference type="InterPro" id="IPR002110">
    <property type="entry name" value="Ankyrin_rpt"/>
</dbReference>
<keyword evidence="5" id="KW-1185">Reference proteome</keyword>
<keyword evidence="1" id="KW-0677">Repeat</keyword>
<dbReference type="PANTHER" id="PTHR24171">
    <property type="entry name" value="ANKYRIN REPEAT DOMAIN-CONTAINING PROTEIN 39-RELATED"/>
    <property type="match status" value="1"/>
</dbReference>
<dbReference type="InterPro" id="IPR036770">
    <property type="entry name" value="Ankyrin_rpt-contain_sf"/>
</dbReference>
<evidence type="ECO:0000256" key="3">
    <source>
        <dbReference type="PROSITE-ProRule" id="PRU00023"/>
    </source>
</evidence>